<evidence type="ECO:0000259" key="9">
    <source>
        <dbReference type="PROSITE" id="PS51910"/>
    </source>
</evidence>
<evidence type="ECO:0000256" key="1">
    <source>
        <dbReference type="ARBA" id="ARBA00022527"/>
    </source>
</evidence>
<evidence type="ECO:0000256" key="5">
    <source>
        <dbReference type="ARBA" id="ARBA00022840"/>
    </source>
</evidence>
<comment type="caution">
    <text evidence="10">The sequence shown here is derived from an EMBL/GenBank/DDBJ whole genome shotgun (WGS) entry which is preliminary data.</text>
</comment>
<dbReference type="GO" id="GO:0005886">
    <property type="term" value="C:plasma membrane"/>
    <property type="evidence" value="ECO:0007669"/>
    <property type="project" value="TreeGrafter"/>
</dbReference>
<evidence type="ECO:0000256" key="7">
    <source>
        <dbReference type="SAM" id="Phobius"/>
    </source>
</evidence>
<dbReference type="Gene3D" id="3.10.50.10">
    <property type="match status" value="1"/>
</dbReference>
<feature type="transmembrane region" description="Helical" evidence="7">
    <location>
        <begin position="75"/>
        <end position="96"/>
    </location>
</feature>
<feature type="binding site" evidence="6">
    <location>
        <position position="505"/>
    </location>
    <ligand>
        <name>ATP</name>
        <dbReference type="ChEBI" id="CHEBI:30616"/>
    </ligand>
</feature>
<dbReference type="InterPro" id="IPR029070">
    <property type="entry name" value="Chitinase_insertion_sf"/>
</dbReference>
<dbReference type="EMBL" id="JAYKXN010000008">
    <property type="protein sequence ID" value="KAK7265129.1"/>
    <property type="molecule type" value="Genomic_DNA"/>
</dbReference>
<dbReference type="CDD" id="cd14066">
    <property type="entry name" value="STKc_IRAK"/>
    <property type="match status" value="1"/>
</dbReference>
<sequence>MFPHGIMYNKHLSQKIETTTLNIISMASNLNGFFLLLLLLLFLPLKPHSLADTSSWVRAGYYYSGNEISASDIKATLFTHLLCAFAFIHPTNYNIFINSSEVPKFSNFTNTVKLQNPSVSTLLSIWGGREDSALFTSMLNQSSHRKSFIDSSISTARLYGFHGIDLTGAWPTQGSQLANFATLLKEWRVAITSEARNSSKPELILVMAGYYLRASDSMNYPFDSMQRNLDWVHFVAYDYYLPKRDNVTGFHAALYGSSDWDNTDSGIKEWRKRGFTSNRLSIGLPYHGYAWTLVNPGDNKGVGTPASGPAITKDGSMAYKLIKSYIRSFGNGVVSRYNATFVVNQFTVASTTWVNFDDVEVIKAKVSYARKNGLLGYNVFQVGNDENWVLSRAAQEVDEDHHKIKRRLLIIVLLTALTLALLLGLAFCYYHRGIVATVTKIIYKLGYSSAAEKDLDGNASDLIVFSYLTVKVATNNFSKENKLGEGGFGLVYKGKLRKGQEIAVKRLSDTSHQGPEEFKNEITLTARLQHVNLVRLLGYCTKKNEKILIYEYLPNKSLDHFLFDPTKSTLLDWSKRVNIIEGITQGLLYLQEYSNFTIIHRDLKASNVLLDHEMNPKISDFGMARIFKKYDLEANTSRIVGTYGYVPPEYVRKGIYSTKYDVYSFGVLLLQIISGKRTSCYYGTHESMNLLEYAYELWREGRGVEFFDPSLDDTSSPCKIMRCMHVALLCVQENPADRPSMLEVDSLLKNEGAAIGAPKMPAFSGKKYEDEEETSRIKLSSVNDVTISQLGPR</sequence>
<feature type="domain" description="Protein kinase" evidence="8">
    <location>
        <begin position="477"/>
        <end position="748"/>
    </location>
</feature>
<dbReference type="PROSITE" id="PS00108">
    <property type="entry name" value="PROTEIN_KINASE_ST"/>
    <property type="match status" value="1"/>
</dbReference>
<dbReference type="GO" id="GO:0005975">
    <property type="term" value="P:carbohydrate metabolic process"/>
    <property type="evidence" value="ECO:0007669"/>
    <property type="project" value="InterPro"/>
</dbReference>
<dbReference type="PANTHER" id="PTHR27002:SF559">
    <property type="entry name" value="CYSTEINE-RICH RLK (RECEPTOR-LIKE KINASE) PROTEIN"/>
    <property type="match status" value="1"/>
</dbReference>
<evidence type="ECO:0000259" key="8">
    <source>
        <dbReference type="PROSITE" id="PS50011"/>
    </source>
</evidence>
<evidence type="ECO:0000313" key="10">
    <source>
        <dbReference type="EMBL" id="KAK7265129.1"/>
    </source>
</evidence>
<dbReference type="Gene3D" id="3.20.20.80">
    <property type="entry name" value="Glycosidases"/>
    <property type="match status" value="1"/>
</dbReference>
<dbReference type="InterPro" id="IPR011009">
    <property type="entry name" value="Kinase-like_dom_sf"/>
</dbReference>
<organism evidence="10 11">
    <name type="scientific">Clitoria ternatea</name>
    <name type="common">Butterfly pea</name>
    <dbReference type="NCBI Taxonomy" id="43366"/>
    <lineage>
        <taxon>Eukaryota</taxon>
        <taxon>Viridiplantae</taxon>
        <taxon>Streptophyta</taxon>
        <taxon>Embryophyta</taxon>
        <taxon>Tracheophyta</taxon>
        <taxon>Spermatophyta</taxon>
        <taxon>Magnoliopsida</taxon>
        <taxon>eudicotyledons</taxon>
        <taxon>Gunneridae</taxon>
        <taxon>Pentapetalae</taxon>
        <taxon>rosids</taxon>
        <taxon>fabids</taxon>
        <taxon>Fabales</taxon>
        <taxon>Fabaceae</taxon>
        <taxon>Papilionoideae</taxon>
        <taxon>50 kb inversion clade</taxon>
        <taxon>NPAAA clade</taxon>
        <taxon>indigoferoid/millettioid clade</taxon>
        <taxon>Phaseoleae</taxon>
        <taxon>Clitoria</taxon>
    </lineage>
</organism>
<keyword evidence="1" id="KW-0723">Serine/threonine-protein kinase</keyword>
<gene>
    <name evidence="10" type="ORF">RJT34_32745</name>
</gene>
<dbReference type="FunFam" id="1.10.510.10:FF:001964">
    <property type="entry name" value="Uncharacterized protein"/>
    <property type="match status" value="1"/>
</dbReference>
<dbReference type="Pfam" id="PF07714">
    <property type="entry name" value="PK_Tyr_Ser-Thr"/>
    <property type="match status" value="1"/>
</dbReference>
<dbReference type="InterPro" id="IPR000719">
    <property type="entry name" value="Prot_kinase_dom"/>
</dbReference>
<dbReference type="GO" id="GO:0004674">
    <property type="term" value="F:protein serine/threonine kinase activity"/>
    <property type="evidence" value="ECO:0007669"/>
    <property type="project" value="UniProtKB-KW"/>
</dbReference>
<dbReference type="Pfam" id="PF00704">
    <property type="entry name" value="Glyco_hydro_18"/>
    <property type="match status" value="1"/>
</dbReference>
<name>A0AAN9EY13_CLITE</name>
<protein>
    <submittedName>
        <fullName evidence="10">Uncharacterized protein</fullName>
    </submittedName>
</protein>
<dbReference type="SMART" id="SM00220">
    <property type="entry name" value="S_TKc"/>
    <property type="match status" value="1"/>
</dbReference>
<dbReference type="InterPro" id="IPR001223">
    <property type="entry name" value="Glyco_hydro18_cat"/>
</dbReference>
<feature type="transmembrane region" description="Helical" evidence="7">
    <location>
        <begin position="408"/>
        <end position="427"/>
    </location>
</feature>
<evidence type="ECO:0000313" key="11">
    <source>
        <dbReference type="Proteomes" id="UP001359559"/>
    </source>
</evidence>
<feature type="domain" description="GH18" evidence="9">
    <location>
        <begin position="56"/>
        <end position="401"/>
    </location>
</feature>
<proteinExistence type="predicted"/>
<evidence type="ECO:0000256" key="6">
    <source>
        <dbReference type="PROSITE-ProRule" id="PRU10141"/>
    </source>
</evidence>
<dbReference type="InterPro" id="IPR001245">
    <property type="entry name" value="Ser-Thr/Tyr_kinase_cat_dom"/>
</dbReference>
<dbReference type="InterPro" id="IPR017853">
    <property type="entry name" value="GH"/>
</dbReference>
<dbReference type="FunFam" id="3.30.200.20:FF:000951">
    <property type="entry name" value="Uncharacterized protein"/>
    <property type="match status" value="1"/>
</dbReference>
<evidence type="ECO:0000256" key="2">
    <source>
        <dbReference type="ARBA" id="ARBA00022679"/>
    </source>
</evidence>
<accession>A0AAN9EY13</accession>
<dbReference type="Gene3D" id="1.10.510.10">
    <property type="entry name" value="Transferase(Phosphotransferase) domain 1"/>
    <property type="match status" value="1"/>
</dbReference>
<keyword evidence="3 6" id="KW-0547">Nucleotide-binding</keyword>
<keyword evidence="5 6" id="KW-0067">ATP-binding</keyword>
<dbReference type="Gene3D" id="3.30.200.20">
    <property type="entry name" value="Phosphorylase Kinase, domain 1"/>
    <property type="match status" value="1"/>
</dbReference>
<keyword evidence="4" id="KW-0418">Kinase</keyword>
<dbReference type="PROSITE" id="PS50011">
    <property type="entry name" value="PROTEIN_KINASE_DOM"/>
    <property type="match status" value="1"/>
</dbReference>
<dbReference type="SUPFAM" id="SSF56112">
    <property type="entry name" value="Protein kinase-like (PK-like)"/>
    <property type="match status" value="1"/>
</dbReference>
<dbReference type="InterPro" id="IPR017441">
    <property type="entry name" value="Protein_kinase_ATP_BS"/>
</dbReference>
<dbReference type="PROSITE" id="PS51910">
    <property type="entry name" value="GH18_2"/>
    <property type="match status" value="1"/>
</dbReference>
<keyword evidence="2" id="KW-0808">Transferase</keyword>
<dbReference type="PANTHER" id="PTHR27002">
    <property type="entry name" value="RECEPTOR-LIKE SERINE/THREONINE-PROTEIN KINASE SD1-8"/>
    <property type="match status" value="1"/>
</dbReference>
<reference evidence="10 11" key="1">
    <citation type="submission" date="2024-01" db="EMBL/GenBank/DDBJ databases">
        <title>The genomes of 5 underutilized Papilionoideae crops provide insights into root nodulation and disease resistance.</title>
        <authorList>
            <person name="Yuan L."/>
        </authorList>
    </citation>
    <scope>NUCLEOTIDE SEQUENCE [LARGE SCALE GENOMIC DNA]</scope>
    <source>
        <strain evidence="10">LY-2023</strain>
        <tissue evidence="10">Leaf</tissue>
    </source>
</reference>
<dbReference type="SMART" id="SM00636">
    <property type="entry name" value="Glyco_18"/>
    <property type="match status" value="1"/>
</dbReference>
<evidence type="ECO:0000256" key="3">
    <source>
        <dbReference type="ARBA" id="ARBA00022741"/>
    </source>
</evidence>
<dbReference type="GO" id="GO:0005524">
    <property type="term" value="F:ATP binding"/>
    <property type="evidence" value="ECO:0007669"/>
    <property type="project" value="UniProtKB-UniRule"/>
</dbReference>
<dbReference type="InterPro" id="IPR011583">
    <property type="entry name" value="Chitinase_II/V-like_cat"/>
</dbReference>
<dbReference type="GO" id="GO:0008061">
    <property type="term" value="F:chitin binding"/>
    <property type="evidence" value="ECO:0007669"/>
    <property type="project" value="InterPro"/>
</dbReference>
<keyword evidence="7" id="KW-0812">Transmembrane</keyword>
<dbReference type="AlphaFoldDB" id="A0AAN9EY13"/>
<dbReference type="CDD" id="cd02879">
    <property type="entry name" value="GH18_plant_chitinase_class_V"/>
    <property type="match status" value="1"/>
</dbReference>
<evidence type="ECO:0000256" key="4">
    <source>
        <dbReference type="ARBA" id="ARBA00022777"/>
    </source>
</evidence>
<dbReference type="PROSITE" id="PS00107">
    <property type="entry name" value="PROTEIN_KINASE_ATP"/>
    <property type="match status" value="1"/>
</dbReference>
<dbReference type="Proteomes" id="UP001359559">
    <property type="component" value="Unassembled WGS sequence"/>
</dbReference>
<keyword evidence="7" id="KW-0472">Membrane</keyword>
<dbReference type="SUPFAM" id="SSF51445">
    <property type="entry name" value="(Trans)glycosidases"/>
    <property type="match status" value="1"/>
</dbReference>
<keyword evidence="11" id="KW-1185">Reference proteome</keyword>
<keyword evidence="7" id="KW-1133">Transmembrane helix</keyword>
<dbReference type="InterPro" id="IPR008271">
    <property type="entry name" value="Ser/Thr_kinase_AS"/>
</dbReference>